<dbReference type="KEGG" id="ndv:NDEV_0435"/>
<reference evidence="2" key="1">
    <citation type="submission" date="2015-10" db="EMBL/GenBank/DDBJ databases">
        <authorList>
            <person name="Lehtovirta-Morley L.E."/>
            <person name="Vieille C."/>
        </authorList>
    </citation>
    <scope>NUCLEOTIDE SEQUENCE [LARGE SCALE GENOMIC DNA]</scope>
</reference>
<accession>A0A128A1J2</accession>
<keyword evidence="2" id="KW-1185">Reference proteome</keyword>
<protein>
    <submittedName>
        <fullName evidence="1">Uncharacterized protein</fullName>
    </submittedName>
</protein>
<evidence type="ECO:0000313" key="1">
    <source>
        <dbReference type="EMBL" id="CUR51200.1"/>
    </source>
</evidence>
<evidence type="ECO:0000313" key="2">
    <source>
        <dbReference type="Proteomes" id="UP000196239"/>
    </source>
</evidence>
<organism evidence="1 2">
    <name type="scientific">Nitrosotalea devaniterrae</name>
    <dbReference type="NCBI Taxonomy" id="1078905"/>
    <lineage>
        <taxon>Archaea</taxon>
        <taxon>Nitrososphaerota</taxon>
        <taxon>Nitrososphaeria</taxon>
        <taxon>Nitrosotaleales</taxon>
        <taxon>Nitrosotaleaceae</taxon>
        <taxon>Nitrosotalea</taxon>
    </lineage>
</organism>
<gene>
    <name evidence="1" type="ORF">NDEV_0435</name>
</gene>
<dbReference type="Proteomes" id="UP000196239">
    <property type="component" value="Chromosome 1"/>
</dbReference>
<proteinExistence type="predicted"/>
<dbReference type="EMBL" id="LN890280">
    <property type="protein sequence ID" value="CUR51200.1"/>
    <property type="molecule type" value="Genomic_DNA"/>
</dbReference>
<dbReference type="AlphaFoldDB" id="A0A128A1J2"/>
<sequence length="164" mass="18622">MSFRIPEDVADALETNAQINNTSPSTLLTQMLKHQIGYDGNVGKAGLVAFPRSLIIQLMNGYSEEQVITMADIISKDVTTDMMAILQNEYTVESFLQTIESWARVSCIPFTRETKGNLNTFVIQHDMTRNWSLYLGHLYKNVIEELAQKKVSVETTNNSIRIRF</sequence>
<name>A0A128A1J2_9ARCH</name>